<dbReference type="AlphaFoldDB" id="A0A9X2FJ28"/>
<name>A0A9X2FJ28_9LACO</name>
<dbReference type="InterPro" id="IPR011060">
    <property type="entry name" value="RibuloseP-bd_barrel"/>
</dbReference>
<dbReference type="SUPFAM" id="SSF51366">
    <property type="entry name" value="Ribulose-phoshate binding barrel"/>
    <property type="match status" value="1"/>
</dbReference>
<protein>
    <recommendedName>
        <fullName evidence="9">Indole-3-glycerol phosphate synthase</fullName>
        <shortName evidence="9">IGPS</shortName>
        <ecNumber evidence="9">4.1.1.48</ecNumber>
    </recommendedName>
</protein>
<keyword evidence="6 9" id="KW-0822">Tryptophan biosynthesis</keyword>
<dbReference type="Gene3D" id="3.20.20.70">
    <property type="entry name" value="Aldolase class I"/>
    <property type="match status" value="1"/>
</dbReference>
<dbReference type="GO" id="GO:0004425">
    <property type="term" value="F:indole-3-glycerol-phosphate synthase activity"/>
    <property type="evidence" value="ECO:0007669"/>
    <property type="project" value="UniProtKB-UniRule"/>
</dbReference>
<proteinExistence type="inferred from homology"/>
<dbReference type="NCBIfam" id="NF001377">
    <property type="entry name" value="PRK00278.2-4"/>
    <property type="match status" value="1"/>
</dbReference>
<dbReference type="RefSeq" id="WP_253359999.1">
    <property type="nucleotide sequence ID" value="NZ_JAIULA010000007.1"/>
</dbReference>
<evidence type="ECO:0000256" key="3">
    <source>
        <dbReference type="ARBA" id="ARBA00008737"/>
    </source>
</evidence>
<reference evidence="11 12" key="1">
    <citation type="journal article" date="2023" name="Int. J. Syst. Evol. Microbiol.">
        <title>Ligilactobacillus ubinensis sp. nov., a novel species isolated from the wild ferment of a durian fruit (Durio zibethinus).</title>
        <authorList>
            <person name="Heng Y.C."/>
            <person name="Menon N."/>
            <person name="Chen B."/>
            <person name="Loo B.Z.L."/>
            <person name="Wong G.W.J."/>
            <person name="Lim A.C.H."/>
            <person name="Silvaraju S."/>
            <person name="Kittelmann S."/>
        </authorList>
    </citation>
    <scope>NUCLEOTIDE SEQUENCE [LARGE SCALE GENOMIC DNA]</scope>
    <source>
        <strain evidence="11 12">WILCCON 0076</strain>
    </source>
</reference>
<dbReference type="PROSITE" id="PS00614">
    <property type="entry name" value="IGPS"/>
    <property type="match status" value="1"/>
</dbReference>
<evidence type="ECO:0000313" key="11">
    <source>
        <dbReference type="EMBL" id="MCP0886691.1"/>
    </source>
</evidence>
<dbReference type="GO" id="GO:0004640">
    <property type="term" value="F:phosphoribosylanthranilate isomerase activity"/>
    <property type="evidence" value="ECO:0007669"/>
    <property type="project" value="TreeGrafter"/>
</dbReference>
<dbReference type="InterPro" id="IPR013785">
    <property type="entry name" value="Aldolase_TIM"/>
</dbReference>
<comment type="similarity">
    <text evidence="3 9">Belongs to the TrpC family.</text>
</comment>
<dbReference type="InterPro" id="IPR045186">
    <property type="entry name" value="Indole-3-glycerol_P_synth"/>
</dbReference>
<dbReference type="PANTHER" id="PTHR22854">
    <property type="entry name" value="TRYPTOPHAN BIOSYNTHESIS PROTEIN"/>
    <property type="match status" value="1"/>
</dbReference>
<evidence type="ECO:0000256" key="8">
    <source>
        <dbReference type="ARBA" id="ARBA00023239"/>
    </source>
</evidence>
<dbReference type="EC" id="4.1.1.48" evidence="9"/>
<evidence type="ECO:0000256" key="5">
    <source>
        <dbReference type="ARBA" id="ARBA00022793"/>
    </source>
</evidence>
<dbReference type="InterPro" id="IPR001468">
    <property type="entry name" value="Indole-3-GlycerolPSynthase_CS"/>
</dbReference>
<comment type="catalytic activity">
    <reaction evidence="1 9">
        <text>1-(2-carboxyphenylamino)-1-deoxy-D-ribulose 5-phosphate + H(+) = (1S,2R)-1-C-(indol-3-yl)glycerol 3-phosphate + CO2 + H2O</text>
        <dbReference type="Rhea" id="RHEA:23476"/>
        <dbReference type="ChEBI" id="CHEBI:15377"/>
        <dbReference type="ChEBI" id="CHEBI:15378"/>
        <dbReference type="ChEBI" id="CHEBI:16526"/>
        <dbReference type="ChEBI" id="CHEBI:58613"/>
        <dbReference type="ChEBI" id="CHEBI:58866"/>
        <dbReference type="EC" id="4.1.1.48"/>
    </reaction>
</comment>
<keyword evidence="5 9" id="KW-0210">Decarboxylase</keyword>
<comment type="pathway">
    <text evidence="2 9">Amino-acid biosynthesis; L-tryptophan biosynthesis; L-tryptophan from chorismate: step 4/5.</text>
</comment>
<dbReference type="PANTHER" id="PTHR22854:SF2">
    <property type="entry name" value="INDOLE-3-GLYCEROL-PHOSPHATE SYNTHASE"/>
    <property type="match status" value="1"/>
</dbReference>
<dbReference type="InterPro" id="IPR013798">
    <property type="entry name" value="Indole-3-glycerol_P_synth_dom"/>
</dbReference>
<evidence type="ECO:0000256" key="2">
    <source>
        <dbReference type="ARBA" id="ARBA00004696"/>
    </source>
</evidence>
<feature type="domain" description="Indole-3-glycerol phosphate synthase" evidence="10">
    <location>
        <begin position="4"/>
        <end position="254"/>
    </location>
</feature>
<evidence type="ECO:0000256" key="9">
    <source>
        <dbReference type="HAMAP-Rule" id="MF_00134"/>
    </source>
</evidence>
<evidence type="ECO:0000256" key="4">
    <source>
        <dbReference type="ARBA" id="ARBA00022605"/>
    </source>
</evidence>
<evidence type="ECO:0000256" key="1">
    <source>
        <dbReference type="ARBA" id="ARBA00001633"/>
    </source>
</evidence>
<evidence type="ECO:0000256" key="7">
    <source>
        <dbReference type="ARBA" id="ARBA00023141"/>
    </source>
</evidence>
<organism evidence="11 12">
    <name type="scientific">Ligilactobacillus ubinensis</name>
    <dbReference type="NCBI Taxonomy" id="2876789"/>
    <lineage>
        <taxon>Bacteria</taxon>
        <taxon>Bacillati</taxon>
        <taxon>Bacillota</taxon>
        <taxon>Bacilli</taxon>
        <taxon>Lactobacillales</taxon>
        <taxon>Lactobacillaceae</taxon>
        <taxon>Ligilactobacillus</taxon>
    </lineage>
</organism>
<dbReference type="CDD" id="cd00331">
    <property type="entry name" value="IGPS"/>
    <property type="match status" value="1"/>
</dbReference>
<keyword evidence="8 9" id="KW-0456">Lyase</keyword>
<evidence type="ECO:0000256" key="6">
    <source>
        <dbReference type="ARBA" id="ARBA00022822"/>
    </source>
</evidence>
<keyword evidence="12" id="KW-1185">Reference proteome</keyword>
<dbReference type="GO" id="GO:0000162">
    <property type="term" value="P:L-tryptophan biosynthetic process"/>
    <property type="evidence" value="ECO:0007669"/>
    <property type="project" value="UniProtKB-UniRule"/>
</dbReference>
<evidence type="ECO:0000313" key="12">
    <source>
        <dbReference type="Proteomes" id="UP001139006"/>
    </source>
</evidence>
<dbReference type="EMBL" id="JAIULA010000007">
    <property type="protein sequence ID" value="MCP0886691.1"/>
    <property type="molecule type" value="Genomic_DNA"/>
</dbReference>
<dbReference type="Proteomes" id="UP001139006">
    <property type="component" value="Unassembled WGS sequence"/>
</dbReference>
<sequence length="265" mass="29371">MILDDLVIATKKRVERQRQLTSLSDLKKRVQHDVTRPGDEFMTALGKPGLSVIAEIKKASPSKGQITNSFDYLDIAKKYAEARVDAISVLTEPEYFKGSLDYLTKIAAQVKIPLLRKDFTISEYMIYQAKAARASAILLIVAILTQQQLEEYLKLADELGLAAIVETHDEKEVKQALQAGAQIIGVNNRNLKDFSVDLNNSLQLRKLVPENIVFVAESGIKTAQDLKILTNANVDAVLIGETLMRATDKKACLTNLLGEVKEDES</sequence>
<gene>
    <name evidence="9 11" type="primary">trpC</name>
    <name evidence="11" type="ORF">LB941_04985</name>
</gene>
<dbReference type="Pfam" id="PF00218">
    <property type="entry name" value="IGPS"/>
    <property type="match status" value="1"/>
</dbReference>
<dbReference type="FunFam" id="3.20.20.70:FF:000024">
    <property type="entry name" value="Indole-3-glycerol phosphate synthase"/>
    <property type="match status" value="1"/>
</dbReference>
<accession>A0A9X2FJ28</accession>
<keyword evidence="4 9" id="KW-0028">Amino-acid biosynthesis</keyword>
<evidence type="ECO:0000259" key="10">
    <source>
        <dbReference type="Pfam" id="PF00218"/>
    </source>
</evidence>
<comment type="caution">
    <text evidence="11">The sequence shown here is derived from an EMBL/GenBank/DDBJ whole genome shotgun (WGS) entry which is preliminary data.</text>
</comment>
<keyword evidence="7 9" id="KW-0057">Aromatic amino acid biosynthesis</keyword>
<dbReference type="HAMAP" id="MF_00134_B">
    <property type="entry name" value="IGPS_B"/>
    <property type="match status" value="1"/>
</dbReference>